<dbReference type="RefSeq" id="WP_146406175.1">
    <property type="nucleotide sequence ID" value="NZ_SJPU01000001.1"/>
</dbReference>
<evidence type="ECO:0000256" key="1">
    <source>
        <dbReference type="SAM" id="SignalP"/>
    </source>
</evidence>
<accession>A0A5C6C7N3</accession>
<protein>
    <submittedName>
        <fullName evidence="2">Uncharacterized protein</fullName>
    </submittedName>
</protein>
<sequence length="290" mass="32254">MLLRIARLVLLGWFITTAAAASADEAEVIRDAWSDIYLDAAKEIVLSATIGDDPIELVEKPLMRWHNPVRRGETHGDFFVWQSNGQPVAVGTIFSYILPLGGNTRVAAMGLHPLIQEDIRYEFRNVSGTLLTANLDQFDVEIETPAASITSVTRQLAQLRSLARTCQGWTVNDSVEQPLRLMSQPLLQTDASSLSMDRKEVRSGLPETEIQTAALFAMVTGTDPELLILIQPKPSGQPGRSMWQITPARFSDLPISFSVNGKEVWERHVAANPEPYVSRHRIFTLPLDPR</sequence>
<reference evidence="2 3" key="1">
    <citation type="journal article" date="2020" name="Antonie Van Leeuwenhoek">
        <title>Rhodopirellula heiligendammensis sp. nov., Rhodopirellula pilleata sp. nov., and Rhodopirellula solitaria sp. nov. isolated from natural or artificial marine surfaces in Northern Germany and California, USA, and emended description of the genus Rhodopirellula.</title>
        <authorList>
            <person name="Kallscheuer N."/>
            <person name="Wiegand S."/>
            <person name="Jogler M."/>
            <person name="Boedeker C."/>
            <person name="Peeters S.H."/>
            <person name="Rast P."/>
            <person name="Heuer A."/>
            <person name="Jetten M.S.M."/>
            <person name="Rohde M."/>
            <person name="Jogler C."/>
        </authorList>
    </citation>
    <scope>NUCLEOTIDE SEQUENCE [LARGE SCALE GENOMIC DNA]</scope>
    <source>
        <strain evidence="2 3">Poly21</strain>
    </source>
</reference>
<dbReference type="Proteomes" id="UP000319908">
    <property type="component" value="Unassembled WGS sequence"/>
</dbReference>
<evidence type="ECO:0000313" key="3">
    <source>
        <dbReference type="Proteomes" id="UP000319908"/>
    </source>
</evidence>
<proteinExistence type="predicted"/>
<evidence type="ECO:0000313" key="2">
    <source>
        <dbReference type="EMBL" id="TWU19334.1"/>
    </source>
</evidence>
<feature type="chain" id="PRO_5022785530" evidence="1">
    <location>
        <begin position="21"/>
        <end position="290"/>
    </location>
</feature>
<dbReference type="OrthoDB" id="287830at2"/>
<feature type="signal peptide" evidence="1">
    <location>
        <begin position="1"/>
        <end position="20"/>
    </location>
</feature>
<keyword evidence="1" id="KW-0732">Signal</keyword>
<organism evidence="2 3">
    <name type="scientific">Allorhodopirellula heiligendammensis</name>
    <dbReference type="NCBI Taxonomy" id="2714739"/>
    <lineage>
        <taxon>Bacteria</taxon>
        <taxon>Pseudomonadati</taxon>
        <taxon>Planctomycetota</taxon>
        <taxon>Planctomycetia</taxon>
        <taxon>Pirellulales</taxon>
        <taxon>Pirellulaceae</taxon>
        <taxon>Allorhodopirellula</taxon>
    </lineage>
</organism>
<keyword evidence="3" id="KW-1185">Reference proteome</keyword>
<name>A0A5C6C7N3_9BACT</name>
<dbReference type="AlphaFoldDB" id="A0A5C6C7N3"/>
<gene>
    <name evidence="2" type="ORF">Poly21_15060</name>
</gene>
<comment type="caution">
    <text evidence="2">The sequence shown here is derived from an EMBL/GenBank/DDBJ whole genome shotgun (WGS) entry which is preliminary data.</text>
</comment>
<dbReference type="EMBL" id="SJPU01000001">
    <property type="protein sequence ID" value="TWU19334.1"/>
    <property type="molecule type" value="Genomic_DNA"/>
</dbReference>